<dbReference type="Pfam" id="PF01541">
    <property type="entry name" value="GIY-YIG"/>
    <property type="match status" value="1"/>
</dbReference>
<dbReference type="GO" id="GO:0004519">
    <property type="term" value="F:endonuclease activity"/>
    <property type="evidence" value="ECO:0007669"/>
    <property type="project" value="UniProtKB-KW"/>
</dbReference>
<comment type="caution">
    <text evidence="3">The sequence shown here is derived from an EMBL/GenBank/DDBJ whole genome shotgun (WGS) entry which is preliminary data.</text>
</comment>
<protein>
    <submittedName>
        <fullName evidence="3">Endonuclease</fullName>
    </submittedName>
</protein>
<dbReference type="InterPro" id="IPR000305">
    <property type="entry name" value="GIY-YIG_endonuc"/>
</dbReference>
<evidence type="ECO:0000259" key="2">
    <source>
        <dbReference type="PROSITE" id="PS50164"/>
    </source>
</evidence>
<dbReference type="Gene3D" id="3.40.1440.10">
    <property type="entry name" value="GIY-YIG endonuclease"/>
    <property type="match status" value="1"/>
</dbReference>
<dbReference type="AlphaFoldDB" id="A0A1Y5F5U0"/>
<evidence type="ECO:0000313" key="3">
    <source>
        <dbReference type="EMBL" id="OUR96253.1"/>
    </source>
</evidence>
<organism evidence="3 4">
    <name type="scientific">Halobacteriovorax marinus</name>
    <dbReference type="NCBI Taxonomy" id="97084"/>
    <lineage>
        <taxon>Bacteria</taxon>
        <taxon>Pseudomonadati</taxon>
        <taxon>Bdellovibrionota</taxon>
        <taxon>Bacteriovoracia</taxon>
        <taxon>Bacteriovoracales</taxon>
        <taxon>Halobacteriovoraceae</taxon>
        <taxon>Halobacteriovorax</taxon>
    </lineage>
</organism>
<keyword evidence="3" id="KW-0255">Endonuclease</keyword>
<dbReference type="SUPFAM" id="SSF82771">
    <property type="entry name" value="GIY-YIG endonuclease"/>
    <property type="match status" value="1"/>
</dbReference>
<comment type="similarity">
    <text evidence="1">Belongs to the UPF0213 family.</text>
</comment>
<accession>A0A1Y5F5U0</accession>
<dbReference type="PROSITE" id="PS50164">
    <property type="entry name" value="GIY_YIG"/>
    <property type="match status" value="1"/>
</dbReference>
<dbReference type="InterPro" id="IPR035901">
    <property type="entry name" value="GIY-YIG_endonuc_sf"/>
</dbReference>
<evidence type="ECO:0000256" key="1">
    <source>
        <dbReference type="ARBA" id="ARBA00007435"/>
    </source>
</evidence>
<dbReference type="EMBL" id="MAAO01000006">
    <property type="protein sequence ID" value="OUR96253.1"/>
    <property type="molecule type" value="Genomic_DNA"/>
</dbReference>
<dbReference type="PANTHER" id="PTHR34477:SF1">
    <property type="entry name" value="UPF0213 PROTEIN YHBQ"/>
    <property type="match status" value="1"/>
</dbReference>
<dbReference type="Proteomes" id="UP000196531">
    <property type="component" value="Unassembled WGS sequence"/>
</dbReference>
<gene>
    <name evidence="3" type="ORF">A9Q84_07805</name>
</gene>
<dbReference type="PANTHER" id="PTHR34477">
    <property type="entry name" value="UPF0213 PROTEIN YHBQ"/>
    <property type="match status" value="1"/>
</dbReference>
<keyword evidence="3" id="KW-0378">Hydrolase</keyword>
<name>A0A1Y5F5U0_9BACT</name>
<evidence type="ECO:0000313" key="4">
    <source>
        <dbReference type="Proteomes" id="UP000196531"/>
    </source>
</evidence>
<sequence length="83" mass="9797">MSWYVYIIETTTGKFYTGITTDVERRFLEHKDDPKKGAKFFRGHTPKKVIHTEEFENRSLASKREYEIKSLTKKQKLSLVGKV</sequence>
<reference evidence="4" key="1">
    <citation type="journal article" date="2017" name="Proc. Natl. Acad. Sci. U.S.A.">
        <title>Simulation of Deepwater Horizon oil plume reveals substrate specialization within a complex community of hydrocarbon-degraders.</title>
        <authorList>
            <person name="Hu P."/>
            <person name="Dubinsky E.A."/>
            <person name="Probst A.J."/>
            <person name="Wang J."/>
            <person name="Sieber C.M.K."/>
            <person name="Tom L.M."/>
            <person name="Gardinali P."/>
            <person name="Banfield J.F."/>
            <person name="Atlas R.M."/>
            <person name="Andersen G.L."/>
        </authorList>
    </citation>
    <scope>NUCLEOTIDE SEQUENCE [LARGE SCALE GENOMIC DNA]</scope>
</reference>
<proteinExistence type="inferred from homology"/>
<dbReference type="CDD" id="cd10456">
    <property type="entry name" value="GIY-YIG_UPF0213"/>
    <property type="match status" value="1"/>
</dbReference>
<keyword evidence="3" id="KW-0540">Nuclease</keyword>
<dbReference type="InterPro" id="IPR050190">
    <property type="entry name" value="UPF0213_domain"/>
</dbReference>
<feature type="domain" description="GIY-YIG" evidence="2">
    <location>
        <begin position="1"/>
        <end position="78"/>
    </location>
</feature>